<dbReference type="SMART" id="SM00801">
    <property type="entry name" value="dDENN"/>
    <property type="match status" value="1"/>
</dbReference>
<feature type="compositionally biased region" description="Basic and acidic residues" evidence="10">
    <location>
        <begin position="656"/>
        <end position="666"/>
    </location>
</feature>
<feature type="compositionally biased region" description="Pro residues" evidence="10">
    <location>
        <begin position="985"/>
        <end position="995"/>
    </location>
</feature>
<dbReference type="InterPro" id="IPR005112">
    <property type="entry name" value="dDENN_dom"/>
</dbReference>
<proteinExistence type="inferred from homology"/>
<dbReference type="Proteomes" id="UP000887577">
    <property type="component" value="Unplaced"/>
</dbReference>
<dbReference type="GO" id="GO:0006915">
    <property type="term" value="P:apoptotic process"/>
    <property type="evidence" value="ECO:0007669"/>
    <property type="project" value="UniProtKB-KW"/>
</dbReference>
<dbReference type="WBParaSite" id="PSU_v2.g1947.t1">
    <property type="protein sequence ID" value="PSU_v2.g1947.t1"/>
    <property type="gene ID" value="PSU_v2.g1947"/>
</dbReference>
<evidence type="ECO:0000256" key="1">
    <source>
        <dbReference type="ARBA" id="ARBA00004236"/>
    </source>
</evidence>
<dbReference type="GO" id="GO:0005829">
    <property type="term" value="C:cytosol"/>
    <property type="evidence" value="ECO:0007669"/>
    <property type="project" value="TreeGrafter"/>
</dbReference>
<sequence>MDDKGKELCPRLIDFLVIVSRRSPLKLKSNGTHAPIKAYTRNRDELSNPELLRRYPTDDHRDFRLPTDVTFFCQPEGCITVTSHRRLKAFHDTTSFVFTLTDKDSGKVRYGITLNFFLNNEKKKRDEKSVNKKKGLTASLTSLCLMSHHPFLSAYRDILTLLRQLIDACNHRCNQNDKLPRNSVWSVLIGHWDGDIPDTVMEEIRQIETWILMLLSSPVPVPGKTKVVLEVLPLEIMPMIEFALPDHTRFTLVDFPLHLPIELLGVDVVIQLLAAVMLEYKVVLQSRNYNAVSMCVMALVALMYPLEYMFPVIPLLPVHMPSAEQLLLAPTPFIIGLPASFFIVKKISAPPDVILVDLDTNEMTCGDGLESLPDFPEPELGNLKNAFRKALGKMTAQPPIMQQDGHRGSFESSYTIDGDEIDVAVRVAMIKFFNSPNIFANFSEHCRTLRLYPRPVVALQADSFLRSRPHQSPLIQELCKTQSVEYFAECSLCPRNETYVRVQTGITTASQIGDKAKWFTDQLMPIHFNAYPDSSTLTEALHKMKTDKFGDHSDSEDDDISDLEVGSHSDEPAIESTITEFNPNFEAAKPLSEVNDIYRAPKKLEFPQSESALSIDSSLSSGRSSPASSISASAADSEADFARLAENLALKSDSRGEFTFDHHGDEPNDSESTPVQGRRGIIVTSKVLQQNAQNQANTPLKTPPAKSAAMKGFHTIADSSEKVFGPQLMNALNGYAEKSHGMLSSVLNKTAPKAQALRDKTMRPLAEAAANRMEHGQNLINKKNSEKIASNSTATATQQNKNQQIIREVCDQIQAGQGIGVFTYPKVKRLLEDESLRELVCSKLNIGIDLHYAEDDFLVDRQLTKAQYKGYIKILQACILGLEHCYNTPGSNGLASMFHVLEIAHSHYWAENDATTPGSGISSVSGTPSASIQNIAQHVVQNETPTVKLPATQMDSRQIPGGPVTTSSPSSSSVSQPSSSTAPPLGLPPPPPLPPRASANTSNGAPTLPPPPLPPRPPASAVIEKKLLMPKNHGNGFHEDDLVTPKVDDHIKRPLLLTSTMTEADITHAPSATQSPPNKQIITKPDSLPVATLSLPPQPNNLQNHDVIKHYLFRDLIANNPNPLWQQMIFWENAFFDMVAQERDIIGMDQEPSEMIDRYSGLSESEKKRLELEEDRILATLLHNMTAYMVMCGAQTKIIQQKVRRLLGKAHIGLVYSKKINQLLDELPKAQSNNIPLKPLGSRLMQKQSFTVHTGASSEGIMMFLEVTDDAIILRAVTGAIAERWWYERLVNMTYSPKTRVLCLWRRQDDQVYMHKFYTKKCRTLYNCLKSAMERAAARGKVNIAGRDLGGEFPIHDTETNEGGLLQVRMDGVSLLFANRQEFVELRNIKKCNTYGGNMFVLEEYRRDKDELIQRRYISKMAVEIAWKLHRIFSIQAALVEEAEEELNIDTTSIKSDSTDAASTDLPRFHIDLQKSHLILEKTGYPSESRVRLCSNSSSS</sequence>
<feature type="compositionally biased region" description="Low complexity" evidence="10">
    <location>
        <begin position="963"/>
        <end position="984"/>
    </location>
</feature>
<dbReference type="GO" id="GO:0032483">
    <property type="term" value="P:regulation of Rab protein signal transduction"/>
    <property type="evidence" value="ECO:0007669"/>
    <property type="project" value="TreeGrafter"/>
</dbReference>
<keyword evidence="7" id="KW-0344">Guanine-nucleotide releasing factor</keyword>
<dbReference type="Gene3D" id="3.40.50.11500">
    <property type="match status" value="1"/>
</dbReference>
<evidence type="ECO:0000256" key="3">
    <source>
        <dbReference type="ARBA" id="ARBA00005978"/>
    </source>
</evidence>
<dbReference type="InterPro" id="IPR056574">
    <property type="entry name" value="Death_MADD"/>
</dbReference>
<dbReference type="FunFam" id="3.40.50.11500:FF:000010">
    <property type="entry name" value="Protein CBR-AEX-3"/>
    <property type="match status" value="1"/>
</dbReference>
<evidence type="ECO:0000256" key="10">
    <source>
        <dbReference type="SAM" id="MobiDB-lite"/>
    </source>
</evidence>
<evidence type="ECO:0000256" key="4">
    <source>
        <dbReference type="ARBA" id="ARBA00017868"/>
    </source>
</evidence>
<evidence type="ECO:0000256" key="7">
    <source>
        <dbReference type="ARBA" id="ARBA00022658"/>
    </source>
</evidence>
<dbReference type="PROSITE" id="PS50211">
    <property type="entry name" value="DENN"/>
    <property type="match status" value="1"/>
</dbReference>
<comment type="similarity">
    <text evidence="3">Belongs to the MADD family.</text>
</comment>
<dbReference type="Pfam" id="PF23629">
    <property type="entry name" value="Death_MADD"/>
    <property type="match status" value="1"/>
</dbReference>
<comment type="subcellular location">
    <subcellularLocation>
        <location evidence="1">Cell membrane</location>
    </subcellularLocation>
    <subcellularLocation>
        <location evidence="2">Cytoplasm</location>
    </subcellularLocation>
</comment>
<feature type="region of interest" description="Disordered" evidence="10">
    <location>
        <begin position="656"/>
        <end position="677"/>
    </location>
</feature>
<dbReference type="SMART" id="SM00799">
    <property type="entry name" value="DENN"/>
    <property type="match status" value="1"/>
</dbReference>
<keyword evidence="8" id="KW-0053">Apoptosis</keyword>
<feature type="region of interest" description="Disordered" evidence="10">
    <location>
        <begin position="952"/>
        <end position="1019"/>
    </location>
</feature>
<organism evidence="12 13">
    <name type="scientific">Panagrolaimus superbus</name>
    <dbReference type="NCBI Taxonomy" id="310955"/>
    <lineage>
        <taxon>Eukaryota</taxon>
        <taxon>Metazoa</taxon>
        <taxon>Ecdysozoa</taxon>
        <taxon>Nematoda</taxon>
        <taxon>Chromadorea</taxon>
        <taxon>Rhabditida</taxon>
        <taxon>Tylenchina</taxon>
        <taxon>Panagrolaimomorpha</taxon>
        <taxon>Panagrolaimoidea</taxon>
        <taxon>Panagrolaimidae</taxon>
        <taxon>Panagrolaimus</taxon>
    </lineage>
</organism>
<reference evidence="13" key="1">
    <citation type="submission" date="2022-11" db="UniProtKB">
        <authorList>
            <consortium name="WormBaseParasite"/>
        </authorList>
    </citation>
    <scope>IDENTIFICATION</scope>
</reference>
<feature type="compositionally biased region" description="Pro residues" evidence="10">
    <location>
        <begin position="1007"/>
        <end position="1018"/>
    </location>
</feature>
<dbReference type="Gene3D" id="3.30.450.200">
    <property type="match status" value="1"/>
</dbReference>
<dbReference type="InterPro" id="IPR057469">
    <property type="entry name" value="PH_MADD"/>
</dbReference>
<name>A0A914YQ27_9BILA</name>
<dbReference type="Pfam" id="PF25328">
    <property type="entry name" value="PH_MADD"/>
    <property type="match status" value="1"/>
</dbReference>
<dbReference type="InterPro" id="IPR005113">
    <property type="entry name" value="uDENN_dom"/>
</dbReference>
<dbReference type="SMART" id="SM00800">
    <property type="entry name" value="uDENN"/>
    <property type="match status" value="1"/>
</dbReference>
<dbReference type="PANTHER" id="PTHR13008:SF7">
    <property type="entry name" value="MAP KINASE-ACTIVATING DEATH DOMAIN PROTEIN"/>
    <property type="match status" value="1"/>
</dbReference>
<dbReference type="GO" id="GO:0042981">
    <property type="term" value="P:regulation of apoptotic process"/>
    <property type="evidence" value="ECO:0007669"/>
    <property type="project" value="TreeGrafter"/>
</dbReference>
<evidence type="ECO:0000256" key="9">
    <source>
        <dbReference type="ARBA" id="ARBA00023136"/>
    </source>
</evidence>
<feature type="region of interest" description="Disordered" evidence="10">
    <location>
        <begin position="548"/>
        <end position="568"/>
    </location>
</feature>
<dbReference type="GO" id="GO:0005085">
    <property type="term" value="F:guanyl-nucleotide exchange factor activity"/>
    <property type="evidence" value="ECO:0007669"/>
    <property type="project" value="UniProtKB-KW"/>
</dbReference>
<evidence type="ECO:0000259" key="11">
    <source>
        <dbReference type="PROSITE" id="PS50211"/>
    </source>
</evidence>
<evidence type="ECO:0000313" key="12">
    <source>
        <dbReference type="Proteomes" id="UP000887577"/>
    </source>
</evidence>
<protein>
    <recommendedName>
        <fullName evidence="4">MAP kinase-activating death domain protein</fullName>
    </recommendedName>
</protein>
<evidence type="ECO:0000256" key="6">
    <source>
        <dbReference type="ARBA" id="ARBA00022490"/>
    </source>
</evidence>
<dbReference type="InterPro" id="IPR043153">
    <property type="entry name" value="DENN_C"/>
</dbReference>
<dbReference type="InterPro" id="IPR037516">
    <property type="entry name" value="Tripartite_DENN"/>
</dbReference>
<dbReference type="Pfam" id="PF03456">
    <property type="entry name" value="uDENN"/>
    <property type="match status" value="1"/>
</dbReference>
<accession>A0A914YQ27</accession>
<dbReference type="GO" id="GO:0005886">
    <property type="term" value="C:plasma membrane"/>
    <property type="evidence" value="ECO:0007669"/>
    <property type="project" value="UniProtKB-SubCell"/>
</dbReference>
<evidence type="ECO:0000256" key="8">
    <source>
        <dbReference type="ARBA" id="ARBA00022703"/>
    </source>
</evidence>
<evidence type="ECO:0000256" key="2">
    <source>
        <dbReference type="ARBA" id="ARBA00004496"/>
    </source>
</evidence>
<feature type="region of interest" description="Disordered" evidence="10">
    <location>
        <begin position="609"/>
        <end position="631"/>
    </location>
</feature>
<keyword evidence="9" id="KW-0472">Membrane</keyword>
<evidence type="ECO:0000313" key="13">
    <source>
        <dbReference type="WBParaSite" id="PSU_v2.g1947.t1"/>
    </source>
</evidence>
<dbReference type="Pfam" id="PF02141">
    <property type="entry name" value="DENN"/>
    <property type="match status" value="1"/>
</dbReference>
<evidence type="ECO:0000256" key="5">
    <source>
        <dbReference type="ARBA" id="ARBA00022475"/>
    </source>
</evidence>
<feature type="domain" description="UDENN" evidence="11">
    <location>
        <begin position="32"/>
        <end position="498"/>
    </location>
</feature>
<keyword evidence="6" id="KW-0963">Cytoplasm</keyword>
<keyword evidence="12" id="KW-1185">Reference proteome</keyword>
<keyword evidence="5" id="KW-1003">Cell membrane</keyword>
<dbReference type="InterPro" id="IPR039980">
    <property type="entry name" value="MADD"/>
</dbReference>
<dbReference type="InterPro" id="IPR001194">
    <property type="entry name" value="cDENN_dom"/>
</dbReference>
<dbReference type="PANTHER" id="PTHR13008">
    <property type="entry name" value="MAP-KINASE ACTIVATING DEATH DOMAIN PROTEIN MADD /DENN/AEX-3 C.ELEGANS"/>
    <property type="match status" value="1"/>
</dbReference>